<proteinExistence type="predicted"/>
<feature type="transmembrane region" description="Helical" evidence="3">
    <location>
        <begin position="20"/>
        <end position="53"/>
    </location>
</feature>
<dbReference type="STRING" id="686624.SAMN04488242_2188"/>
<dbReference type="GO" id="GO:0008643">
    <property type="term" value="P:carbohydrate transport"/>
    <property type="evidence" value="ECO:0007669"/>
    <property type="project" value="InterPro"/>
</dbReference>
<feature type="transmembrane region" description="Helical" evidence="3">
    <location>
        <begin position="264"/>
        <end position="283"/>
    </location>
</feature>
<feature type="transmembrane region" description="Helical" evidence="3">
    <location>
        <begin position="179"/>
        <end position="200"/>
    </location>
</feature>
<organism evidence="4 5">
    <name type="scientific">Tessaracoccus oleiagri</name>
    <dbReference type="NCBI Taxonomy" id="686624"/>
    <lineage>
        <taxon>Bacteria</taxon>
        <taxon>Bacillati</taxon>
        <taxon>Actinomycetota</taxon>
        <taxon>Actinomycetes</taxon>
        <taxon>Propionibacteriales</taxon>
        <taxon>Propionibacteriaceae</taxon>
        <taxon>Tessaracoccus</taxon>
    </lineage>
</organism>
<dbReference type="InterPro" id="IPR001927">
    <property type="entry name" value="Na/Gal_symport"/>
</dbReference>
<dbReference type="Gene3D" id="1.20.1250.20">
    <property type="entry name" value="MFS general substrate transporter like domains"/>
    <property type="match status" value="1"/>
</dbReference>
<dbReference type="GO" id="GO:0005886">
    <property type="term" value="C:plasma membrane"/>
    <property type="evidence" value="ECO:0007669"/>
    <property type="project" value="TreeGrafter"/>
</dbReference>
<dbReference type="InterPro" id="IPR036259">
    <property type="entry name" value="MFS_trans_sf"/>
</dbReference>
<reference evidence="4 5" key="1">
    <citation type="submission" date="2016-10" db="EMBL/GenBank/DDBJ databases">
        <authorList>
            <person name="de Groot N.N."/>
        </authorList>
    </citation>
    <scope>NUCLEOTIDE SEQUENCE [LARGE SCALE GENOMIC DNA]</scope>
    <source>
        <strain evidence="4 5">CGMCC 1.9159</strain>
    </source>
</reference>
<evidence type="ECO:0000313" key="4">
    <source>
        <dbReference type="EMBL" id="SDL63245.1"/>
    </source>
</evidence>
<keyword evidence="5" id="KW-1185">Reference proteome</keyword>
<dbReference type="CDD" id="cd17332">
    <property type="entry name" value="MFS_MelB_like"/>
    <property type="match status" value="1"/>
</dbReference>
<keyword evidence="2" id="KW-0769">Symport</keyword>
<dbReference type="PANTHER" id="PTHR11328:SF36">
    <property type="entry name" value="MELIBIOSE PERMEASE"/>
    <property type="match status" value="1"/>
</dbReference>
<dbReference type="SUPFAM" id="SSF103473">
    <property type="entry name" value="MFS general substrate transporter"/>
    <property type="match status" value="1"/>
</dbReference>
<keyword evidence="3" id="KW-1133">Transmembrane helix</keyword>
<keyword evidence="3" id="KW-0812">Transmembrane</keyword>
<dbReference type="Pfam" id="PF13347">
    <property type="entry name" value="MFS_2"/>
    <property type="match status" value="1"/>
</dbReference>
<gene>
    <name evidence="4" type="ORF">SAMN04488242_2188</name>
</gene>
<dbReference type="NCBIfam" id="TIGR00792">
    <property type="entry name" value="gph"/>
    <property type="match status" value="1"/>
</dbReference>
<dbReference type="RefSeq" id="WP_245701668.1">
    <property type="nucleotide sequence ID" value="NZ_FNGP01000004.1"/>
</dbReference>
<dbReference type="PANTHER" id="PTHR11328">
    <property type="entry name" value="MAJOR FACILITATOR SUPERFAMILY DOMAIN-CONTAINING PROTEIN"/>
    <property type="match status" value="1"/>
</dbReference>
<feature type="transmembrane region" description="Helical" evidence="3">
    <location>
        <begin position="100"/>
        <end position="121"/>
    </location>
</feature>
<accession>A0A1G9LP04</accession>
<protein>
    <submittedName>
        <fullName evidence="4">Lactose/raffinose/galactose permease</fullName>
    </submittedName>
</protein>
<feature type="transmembrane region" description="Helical" evidence="3">
    <location>
        <begin position="227"/>
        <end position="252"/>
    </location>
</feature>
<feature type="transmembrane region" description="Helical" evidence="3">
    <location>
        <begin position="142"/>
        <end position="164"/>
    </location>
</feature>
<name>A0A1G9LP04_9ACTN</name>
<evidence type="ECO:0000256" key="3">
    <source>
        <dbReference type="SAM" id="Phobius"/>
    </source>
</evidence>
<feature type="transmembrane region" description="Helical" evidence="3">
    <location>
        <begin position="74"/>
        <end position="94"/>
    </location>
</feature>
<keyword evidence="3" id="KW-0472">Membrane</keyword>
<dbReference type="GO" id="GO:0006814">
    <property type="term" value="P:sodium ion transport"/>
    <property type="evidence" value="ECO:0007669"/>
    <property type="project" value="InterPro"/>
</dbReference>
<dbReference type="EMBL" id="FNGP01000004">
    <property type="protein sequence ID" value="SDL63245.1"/>
    <property type="molecule type" value="Genomic_DNA"/>
</dbReference>
<dbReference type="Proteomes" id="UP000199475">
    <property type="component" value="Unassembled WGS sequence"/>
</dbReference>
<feature type="transmembrane region" description="Helical" evidence="3">
    <location>
        <begin position="401"/>
        <end position="422"/>
    </location>
</feature>
<evidence type="ECO:0000256" key="2">
    <source>
        <dbReference type="ARBA" id="ARBA00022847"/>
    </source>
</evidence>
<sequence>MTAFAYGLGTLGRDMLAAMVSLFLMFYLTDVLGISGAELIAVTVVMVAMRIFDAVNDPFMGMIVDNTRSRWGKFRPWMGLGALLWAVAGVLMFTDFGVTGWGFVAVFTLTYLVFEVAYTINDISYWGMLPSLTRDQRQRERIGVAARICANVGLFSVVVGIVPLTKWLGERTGSLQQGWFWFAVLAAGGMLMFQALPLVFAREQVLVDSGNTGLKGLWRAIVANDQLMWTTLGMTLFMTGYTLTTSLGLYYFKYVFGDEDAYSTFALVLGVTQIASLALFPLVSRYVRRFRIHLGATAMMVLGYVVFYFADGDLGIVAVAGVLLFAGQGAIQLLMVMFIADSAEYGQWKLGRRNEAVTFALQPFIYKFSNALATGVVGATVVVSGISDAASSADLDADGRLVIKVAMMGLPLVLVVVSYLILRARYRLDEVTYADIVGELRRRETPLH</sequence>
<feature type="transmembrane region" description="Helical" evidence="3">
    <location>
        <begin position="364"/>
        <end position="386"/>
    </location>
</feature>
<keyword evidence="1" id="KW-0813">Transport</keyword>
<dbReference type="AlphaFoldDB" id="A0A1G9LP04"/>
<dbReference type="GO" id="GO:0015293">
    <property type="term" value="F:symporter activity"/>
    <property type="evidence" value="ECO:0007669"/>
    <property type="project" value="UniProtKB-KW"/>
</dbReference>
<feature type="transmembrane region" description="Helical" evidence="3">
    <location>
        <begin position="290"/>
        <end position="310"/>
    </location>
</feature>
<evidence type="ECO:0000256" key="1">
    <source>
        <dbReference type="ARBA" id="ARBA00022448"/>
    </source>
</evidence>
<evidence type="ECO:0000313" key="5">
    <source>
        <dbReference type="Proteomes" id="UP000199475"/>
    </source>
</evidence>
<feature type="transmembrane region" description="Helical" evidence="3">
    <location>
        <begin position="316"/>
        <end position="343"/>
    </location>
</feature>
<dbReference type="InterPro" id="IPR039672">
    <property type="entry name" value="MFS_2"/>
</dbReference>